<dbReference type="Proteomes" id="UP000007150">
    <property type="component" value="Chromosome 1"/>
</dbReference>
<gene>
    <name evidence="1" type="ORF">Sphch_0744</name>
</gene>
<dbReference type="HOGENOM" id="CLU_561284_0_0_5"/>
<sequence length="472" mass="53425">MFNKDMTRGAVNSASCAPVGVAGTTGEEVAPVQAARPAIPFRMPLGEWFDEDFDFKGAEGDAFTEALLVRIAEVEERIRKRKAVDEESHRLLVRKLAVNGYRAFRWFKPPRLSVRLGPKAYNGRGGPWLNGEAMGREIDFMARAGLVEISGGVWGEASTTLRFTEAFVIEAMNAKLSDGNVIHRLDADRTVRVYRTNSEDGEFVDFEHDDQSRNWIAQLDAYNAFLAEQKIGIELSKAETTKFVARQNGYRQAGTPRLKQPDLTNKSLFRQFNYGGFEAGGRLYGAWWVNCPSDLRPLITINGEATVELDFSGCSIRMLYHRNNKPFEGDVYGLEAVDAFVQAKGLPPKRFRPGIKRLAQVLFNSDRNVRPEEMKLKGDERVRPWFTEARVVAMLREKHAPIAHEFQSEAWKWTQRQDSEIALTVISNLMEKGIVALSIHDSFIVIDGEEDLLIEEMNNCYLDKFSFLPEID</sequence>
<dbReference type="RefSeq" id="WP_013846704.1">
    <property type="nucleotide sequence ID" value="NC_015593.1"/>
</dbReference>
<dbReference type="KEGG" id="sch:Sphch_0744"/>
<name>F6EZG3_SPHCR</name>
<evidence type="ECO:0000313" key="2">
    <source>
        <dbReference type="Proteomes" id="UP000007150"/>
    </source>
</evidence>
<accession>F6EZG3</accession>
<dbReference type="EMBL" id="CP002798">
    <property type="protein sequence ID" value="AEG48439.1"/>
    <property type="molecule type" value="Genomic_DNA"/>
</dbReference>
<proteinExistence type="predicted"/>
<organism evidence="1 2">
    <name type="scientific">Sphingobium chlorophenolicum L-1</name>
    <dbReference type="NCBI Taxonomy" id="690566"/>
    <lineage>
        <taxon>Bacteria</taxon>
        <taxon>Pseudomonadati</taxon>
        <taxon>Pseudomonadota</taxon>
        <taxon>Alphaproteobacteria</taxon>
        <taxon>Sphingomonadales</taxon>
        <taxon>Sphingomonadaceae</taxon>
        <taxon>Sphingobium</taxon>
    </lineage>
</organism>
<dbReference type="STRING" id="690566.Sphch_0744"/>
<protein>
    <submittedName>
        <fullName evidence="1">Uncharacterized protein</fullName>
    </submittedName>
</protein>
<keyword evidence="2" id="KW-1185">Reference proteome</keyword>
<evidence type="ECO:0000313" key="1">
    <source>
        <dbReference type="EMBL" id="AEG48439.1"/>
    </source>
</evidence>
<reference evidence="1 2" key="1">
    <citation type="submission" date="2011-05" db="EMBL/GenBank/DDBJ databases">
        <title>Complete sequence of chromosome 1 of Sphingobium chlorophenolicum L-1.</title>
        <authorList>
            <consortium name="US DOE Joint Genome Institute"/>
            <person name="Lucas S."/>
            <person name="Han J."/>
            <person name="Lapidus A."/>
            <person name="Cheng J.-F."/>
            <person name="Goodwin L."/>
            <person name="Pitluck S."/>
            <person name="Peters L."/>
            <person name="Daligault H."/>
            <person name="Han C."/>
            <person name="Tapia R."/>
            <person name="Land M."/>
            <person name="Hauser L."/>
            <person name="Kyrpides N."/>
            <person name="Ivanova N."/>
            <person name="Pagani I."/>
            <person name="Turner P."/>
            <person name="Copley S."/>
            <person name="Woyke T."/>
        </authorList>
    </citation>
    <scope>NUCLEOTIDE SEQUENCE [LARGE SCALE GENOMIC DNA]</scope>
    <source>
        <strain evidence="1 2">L-1</strain>
    </source>
</reference>
<dbReference type="AlphaFoldDB" id="F6EZG3"/>